<reference evidence="7 8" key="1">
    <citation type="journal article" date="2021" name="Elife">
        <title>Chloroplast acquisition without the gene transfer in kleptoplastic sea slugs, Plakobranchus ocellatus.</title>
        <authorList>
            <person name="Maeda T."/>
            <person name="Takahashi S."/>
            <person name="Yoshida T."/>
            <person name="Shimamura S."/>
            <person name="Takaki Y."/>
            <person name="Nagai Y."/>
            <person name="Toyoda A."/>
            <person name="Suzuki Y."/>
            <person name="Arimoto A."/>
            <person name="Ishii H."/>
            <person name="Satoh N."/>
            <person name="Nishiyama T."/>
            <person name="Hasebe M."/>
            <person name="Maruyama T."/>
            <person name="Minagawa J."/>
            <person name="Obokata J."/>
            <person name="Shigenobu S."/>
        </authorList>
    </citation>
    <scope>NUCLEOTIDE SEQUENCE [LARGE SCALE GENOMIC DNA]</scope>
</reference>
<dbReference type="PANTHER" id="PTHR24251">
    <property type="entry name" value="OVOCHYMASE-RELATED"/>
    <property type="match status" value="1"/>
</dbReference>
<dbReference type="InterPro" id="IPR036055">
    <property type="entry name" value="LDL_receptor-like_sf"/>
</dbReference>
<feature type="domain" description="CUB" evidence="6">
    <location>
        <begin position="639"/>
        <end position="755"/>
    </location>
</feature>
<feature type="transmembrane region" description="Helical" evidence="5">
    <location>
        <begin position="811"/>
        <end position="831"/>
    </location>
</feature>
<dbReference type="SMART" id="SM00042">
    <property type="entry name" value="CUB"/>
    <property type="match status" value="2"/>
</dbReference>
<evidence type="ECO:0000256" key="3">
    <source>
        <dbReference type="PROSITE-ProRule" id="PRU00124"/>
    </source>
</evidence>
<keyword evidence="5" id="KW-1133">Transmembrane helix</keyword>
<dbReference type="PROSITE" id="PS01180">
    <property type="entry name" value="CUB"/>
    <property type="match status" value="2"/>
</dbReference>
<dbReference type="Pfam" id="PF00431">
    <property type="entry name" value="CUB"/>
    <property type="match status" value="2"/>
</dbReference>
<comment type="caution">
    <text evidence="3">Lacks conserved residue(s) required for the propagation of feature annotation.</text>
</comment>
<dbReference type="PROSITE" id="PS50068">
    <property type="entry name" value="LDLRA_2"/>
    <property type="match status" value="1"/>
</dbReference>
<dbReference type="PANTHER" id="PTHR24251:SF52">
    <property type="entry name" value="CUB DOMAIN-CONTAINING PROTEIN"/>
    <property type="match status" value="1"/>
</dbReference>
<dbReference type="InterPro" id="IPR023415">
    <property type="entry name" value="LDLR_class-A_CS"/>
</dbReference>
<gene>
    <name evidence="7" type="ORF">ElyMa_003229000</name>
</gene>
<dbReference type="Proteomes" id="UP000762676">
    <property type="component" value="Unassembled WGS sequence"/>
</dbReference>
<dbReference type="Pfam" id="PF00057">
    <property type="entry name" value="Ldl_recept_a"/>
    <property type="match status" value="1"/>
</dbReference>
<evidence type="ECO:0000256" key="4">
    <source>
        <dbReference type="SAM" id="MobiDB-lite"/>
    </source>
</evidence>
<dbReference type="SUPFAM" id="SSF57424">
    <property type="entry name" value="LDL receptor-like module"/>
    <property type="match status" value="1"/>
</dbReference>
<dbReference type="Gene3D" id="4.10.400.10">
    <property type="entry name" value="Low-density Lipoprotein Receptor"/>
    <property type="match status" value="1"/>
</dbReference>
<dbReference type="InterPro" id="IPR000859">
    <property type="entry name" value="CUB_dom"/>
</dbReference>
<dbReference type="InterPro" id="IPR035914">
    <property type="entry name" value="Sperma_CUB_dom_sf"/>
</dbReference>
<dbReference type="CDD" id="cd00041">
    <property type="entry name" value="CUB"/>
    <property type="match status" value="1"/>
</dbReference>
<keyword evidence="2 3" id="KW-1015">Disulfide bond</keyword>
<dbReference type="AlphaFoldDB" id="A0AAV4J6A8"/>
<sequence length="854" mass="91596">MLGYSKPNTAICRYFIPNNIFSRYTSPNTTIPRHSLPNTITCRYSIPNTTVYRYSIPNTTISRYSLPNTTIARYSKPNTTFSRYYIPNTNISRTTLNDDDDDDNENDDDDDDDDDGGGGGDDSALNDFFAKGTDPLVLTLKIADTSSVQKFTLSIEPVLAKCSGATNLAGSMDVSVVLPAPGRPSSCRWLVSSVPRPLLHAMVSNLRLPASEGGDSLTFQFAEYLVVNSGNTLLVTLTMGIQEGDRQLNMTFMDAGSGGRLEGQGFLIAGETNVDEEVYFLLKAAPDQWVDVSSISNLTNGSTVQFFDGAQLSSPLLTGWSEDDQSVTPVTGHEQMLVMVSNLAQGEMFNASFTSVTPGKLCSQICNNIATCVLSLAPEELFNASFTSVTPGCDTLTSAASGTRTFSASSSLPANQTCTWTVTPEETGTIKISMSSVNLRAMESLTVTSGVDNSGQVLAQFTGPHTLGGSPLPQVYVPGTQKFRVTYHRLASASPFTGAIVQYSTLAKACGGELSQTTGMIQTPNYPNQYPLNAACDWTVGASEPTSSLLLLSFTNLALAQDHSISVLQSQANKSQPVSLALYGGVSPSPSNLPADLILPGAPDLSVSFSSQPNSAKPEPGTVNQVAGGASLNYWILQCGGNLTAADGSFTSPEFSKPPTKSALCVWILNVAGVKGPENSTNIVSFNINAVGKDAKSLGKYLKIYDGPSMRSPYYPLDAKATNLSRYDSIVVIFDFKFDSTSKPDIRLKFTYKTINCNTSQQCANGICMHQDWKCNGHDDCGDNSDEKNCVIPPPPKPVPPQDYSGWVKSGWVPGCLFIGIFLGAGLVFFVPRIVRRLRGRGSGTYNRMEEPVV</sequence>
<evidence type="ECO:0000259" key="6">
    <source>
        <dbReference type="PROSITE" id="PS01180"/>
    </source>
</evidence>
<dbReference type="InterPro" id="IPR002172">
    <property type="entry name" value="LDrepeatLR_classA_rpt"/>
</dbReference>
<evidence type="ECO:0000313" key="8">
    <source>
        <dbReference type="Proteomes" id="UP000762676"/>
    </source>
</evidence>
<dbReference type="Gene3D" id="2.60.120.290">
    <property type="entry name" value="Spermadhesin, CUB domain"/>
    <property type="match status" value="3"/>
</dbReference>
<feature type="region of interest" description="Disordered" evidence="4">
    <location>
        <begin position="92"/>
        <end position="125"/>
    </location>
</feature>
<proteinExistence type="predicted"/>
<feature type="disulfide bond" evidence="3">
    <location>
        <begin position="763"/>
        <end position="781"/>
    </location>
</feature>
<dbReference type="SUPFAM" id="SSF49854">
    <property type="entry name" value="Spermadhesin, CUB domain"/>
    <property type="match status" value="3"/>
</dbReference>
<dbReference type="SMART" id="SM00192">
    <property type="entry name" value="LDLa"/>
    <property type="match status" value="1"/>
</dbReference>
<name>A0AAV4J6A8_9GAST</name>
<comment type="caution">
    <text evidence="7">The sequence shown here is derived from an EMBL/GenBank/DDBJ whole genome shotgun (WGS) entry which is preliminary data.</text>
</comment>
<feature type="disulfide bond" evidence="3">
    <location>
        <begin position="775"/>
        <end position="790"/>
    </location>
</feature>
<feature type="compositionally biased region" description="Acidic residues" evidence="4">
    <location>
        <begin position="97"/>
        <end position="116"/>
    </location>
</feature>
<protein>
    <submittedName>
        <fullName evidence="7">Cubilin-like</fullName>
    </submittedName>
</protein>
<evidence type="ECO:0000256" key="2">
    <source>
        <dbReference type="ARBA" id="ARBA00023157"/>
    </source>
</evidence>
<accession>A0AAV4J6A8</accession>
<dbReference type="CDD" id="cd00112">
    <property type="entry name" value="LDLa"/>
    <property type="match status" value="1"/>
</dbReference>
<keyword evidence="5" id="KW-0472">Membrane</keyword>
<keyword evidence="5" id="KW-0812">Transmembrane</keyword>
<evidence type="ECO:0000256" key="1">
    <source>
        <dbReference type="ARBA" id="ARBA00022737"/>
    </source>
</evidence>
<dbReference type="EMBL" id="BMAT01006647">
    <property type="protein sequence ID" value="GFS17032.1"/>
    <property type="molecule type" value="Genomic_DNA"/>
</dbReference>
<keyword evidence="1" id="KW-0677">Repeat</keyword>
<organism evidence="7 8">
    <name type="scientific">Elysia marginata</name>
    <dbReference type="NCBI Taxonomy" id="1093978"/>
    <lineage>
        <taxon>Eukaryota</taxon>
        <taxon>Metazoa</taxon>
        <taxon>Spiralia</taxon>
        <taxon>Lophotrochozoa</taxon>
        <taxon>Mollusca</taxon>
        <taxon>Gastropoda</taxon>
        <taxon>Heterobranchia</taxon>
        <taxon>Euthyneura</taxon>
        <taxon>Panpulmonata</taxon>
        <taxon>Sacoglossa</taxon>
        <taxon>Placobranchoidea</taxon>
        <taxon>Plakobranchidae</taxon>
        <taxon>Elysia</taxon>
    </lineage>
</organism>
<evidence type="ECO:0000313" key="7">
    <source>
        <dbReference type="EMBL" id="GFS17032.1"/>
    </source>
</evidence>
<feature type="domain" description="CUB" evidence="6">
    <location>
        <begin position="510"/>
        <end position="637"/>
    </location>
</feature>
<evidence type="ECO:0000256" key="5">
    <source>
        <dbReference type="SAM" id="Phobius"/>
    </source>
</evidence>
<keyword evidence="8" id="KW-1185">Reference proteome</keyword>
<dbReference type="PROSITE" id="PS01209">
    <property type="entry name" value="LDLRA_1"/>
    <property type="match status" value="1"/>
</dbReference>